<keyword evidence="2" id="KW-1185">Reference proteome</keyword>
<evidence type="ECO:0000313" key="1">
    <source>
        <dbReference type="EMBL" id="MCL6270957.1"/>
    </source>
</evidence>
<organism evidence="1 2">
    <name type="scientific">Parendozoicomonas callyspongiae</name>
    <dbReference type="NCBI Taxonomy" id="2942213"/>
    <lineage>
        <taxon>Bacteria</taxon>
        <taxon>Pseudomonadati</taxon>
        <taxon>Pseudomonadota</taxon>
        <taxon>Gammaproteobacteria</taxon>
        <taxon>Oceanospirillales</taxon>
        <taxon>Endozoicomonadaceae</taxon>
        <taxon>Parendozoicomonas</taxon>
    </lineage>
</organism>
<comment type="caution">
    <text evidence="1">The sequence shown here is derived from an EMBL/GenBank/DDBJ whole genome shotgun (WGS) entry which is preliminary data.</text>
</comment>
<sequence length="75" mass="8464">MSSSIVSRTDHSFTLQIEASVSHENMLVIEDNLQQALNEGSRLLKELDAAELPRKTTALIEKRHRAVTYLKNNLS</sequence>
<protein>
    <submittedName>
        <fullName evidence="1">Uncharacterized protein</fullName>
    </submittedName>
</protein>
<reference evidence="1 2" key="1">
    <citation type="submission" date="2022-05" db="EMBL/GenBank/DDBJ databases">
        <authorList>
            <person name="Park J.-S."/>
        </authorList>
    </citation>
    <scope>NUCLEOTIDE SEQUENCE [LARGE SCALE GENOMIC DNA]</scope>
    <source>
        <strain evidence="1 2">2012CJ34-2</strain>
    </source>
</reference>
<proteinExistence type="predicted"/>
<accession>A0ABT0PHV1</accession>
<dbReference type="Proteomes" id="UP001203338">
    <property type="component" value="Unassembled WGS sequence"/>
</dbReference>
<gene>
    <name evidence="1" type="ORF">M3P05_13585</name>
</gene>
<dbReference type="RefSeq" id="WP_249700265.1">
    <property type="nucleotide sequence ID" value="NZ_JAMFLX010000018.1"/>
</dbReference>
<dbReference type="EMBL" id="JAMFLX010000018">
    <property type="protein sequence ID" value="MCL6270957.1"/>
    <property type="molecule type" value="Genomic_DNA"/>
</dbReference>
<name>A0ABT0PHV1_9GAMM</name>
<evidence type="ECO:0000313" key="2">
    <source>
        <dbReference type="Proteomes" id="UP001203338"/>
    </source>
</evidence>